<dbReference type="FunFam" id="1.10.510.10:FF:001023">
    <property type="entry name" value="Os07g0541700 protein"/>
    <property type="match status" value="1"/>
</dbReference>
<feature type="transmembrane region" description="Helical" evidence="15">
    <location>
        <begin position="60"/>
        <end position="80"/>
    </location>
</feature>
<evidence type="ECO:0000256" key="2">
    <source>
        <dbReference type="ARBA" id="ARBA00012513"/>
    </source>
</evidence>
<dbReference type="GO" id="GO:0004674">
    <property type="term" value="F:protein serine/threonine kinase activity"/>
    <property type="evidence" value="ECO:0007669"/>
    <property type="project" value="UniProtKB-KW"/>
</dbReference>
<evidence type="ECO:0000256" key="6">
    <source>
        <dbReference type="ARBA" id="ARBA00022729"/>
    </source>
</evidence>
<evidence type="ECO:0000256" key="1">
    <source>
        <dbReference type="ARBA" id="ARBA00004479"/>
    </source>
</evidence>
<evidence type="ECO:0000256" key="7">
    <source>
        <dbReference type="ARBA" id="ARBA00022741"/>
    </source>
</evidence>
<evidence type="ECO:0000256" key="3">
    <source>
        <dbReference type="ARBA" id="ARBA00022527"/>
    </source>
</evidence>
<evidence type="ECO:0000313" key="18">
    <source>
        <dbReference type="Proteomes" id="UP000886885"/>
    </source>
</evidence>
<dbReference type="EMBL" id="JAAWWB010000006">
    <property type="protein sequence ID" value="KAG6780217.1"/>
    <property type="molecule type" value="Genomic_DNA"/>
</dbReference>
<dbReference type="EC" id="2.7.11.1" evidence="2"/>
<evidence type="ECO:0000256" key="12">
    <source>
        <dbReference type="ARBA" id="ARBA00023180"/>
    </source>
</evidence>
<evidence type="ECO:0000256" key="15">
    <source>
        <dbReference type="SAM" id="Phobius"/>
    </source>
</evidence>
<keyword evidence="5 15" id="KW-0812">Transmembrane</keyword>
<evidence type="ECO:0000313" key="17">
    <source>
        <dbReference type="EMBL" id="KAG6780217.1"/>
    </source>
</evidence>
<keyword evidence="4" id="KW-0808">Transferase</keyword>
<dbReference type="AlphaFoldDB" id="A0A8X8D774"/>
<evidence type="ECO:0000256" key="13">
    <source>
        <dbReference type="ARBA" id="ARBA00047899"/>
    </source>
</evidence>
<feature type="domain" description="Protein kinase" evidence="16">
    <location>
        <begin position="1"/>
        <end position="238"/>
    </location>
</feature>
<evidence type="ECO:0000256" key="4">
    <source>
        <dbReference type="ARBA" id="ARBA00022679"/>
    </source>
</evidence>
<dbReference type="InterPro" id="IPR000719">
    <property type="entry name" value="Prot_kinase_dom"/>
</dbReference>
<keyword evidence="8" id="KW-0418">Kinase</keyword>
<evidence type="ECO:0000256" key="9">
    <source>
        <dbReference type="ARBA" id="ARBA00022840"/>
    </source>
</evidence>
<evidence type="ECO:0000256" key="11">
    <source>
        <dbReference type="ARBA" id="ARBA00023136"/>
    </source>
</evidence>
<comment type="catalytic activity">
    <reaction evidence="14">
        <text>L-seryl-[protein] + ATP = O-phospho-L-seryl-[protein] + ADP + H(+)</text>
        <dbReference type="Rhea" id="RHEA:17989"/>
        <dbReference type="Rhea" id="RHEA-COMP:9863"/>
        <dbReference type="Rhea" id="RHEA-COMP:11604"/>
        <dbReference type="ChEBI" id="CHEBI:15378"/>
        <dbReference type="ChEBI" id="CHEBI:29999"/>
        <dbReference type="ChEBI" id="CHEBI:30616"/>
        <dbReference type="ChEBI" id="CHEBI:83421"/>
        <dbReference type="ChEBI" id="CHEBI:456216"/>
        <dbReference type="EC" id="2.7.11.1"/>
    </reaction>
</comment>
<keyword evidence="18" id="KW-1185">Reference proteome</keyword>
<dbReference type="InterPro" id="IPR045874">
    <property type="entry name" value="LRK10/LRL21-25-like"/>
</dbReference>
<evidence type="ECO:0000256" key="5">
    <source>
        <dbReference type="ARBA" id="ARBA00022692"/>
    </source>
</evidence>
<comment type="caution">
    <text evidence="17">The sequence shown here is derived from an EMBL/GenBank/DDBJ whole genome shotgun (WGS) entry which is preliminary data.</text>
</comment>
<protein>
    <recommendedName>
        <fullName evidence="2">non-specific serine/threonine protein kinase</fullName>
        <ecNumber evidence="2">2.7.11.1</ecNumber>
    </recommendedName>
</protein>
<evidence type="ECO:0000259" key="16">
    <source>
        <dbReference type="PROSITE" id="PS50011"/>
    </source>
</evidence>
<comment type="catalytic activity">
    <reaction evidence="13">
        <text>L-threonyl-[protein] + ATP = O-phospho-L-threonyl-[protein] + ADP + H(+)</text>
        <dbReference type="Rhea" id="RHEA:46608"/>
        <dbReference type="Rhea" id="RHEA-COMP:11060"/>
        <dbReference type="Rhea" id="RHEA-COMP:11605"/>
        <dbReference type="ChEBI" id="CHEBI:15378"/>
        <dbReference type="ChEBI" id="CHEBI:30013"/>
        <dbReference type="ChEBI" id="CHEBI:30616"/>
        <dbReference type="ChEBI" id="CHEBI:61977"/>
        <dbReference type="ChEBI" id="CHEBI:456216"/>
        <dbReference type="EC" id="2.7.11.1"/>
    </reaction>
</comment>
<sequence>MQIHDHCLVVVTLLKALSCSGFIISLNGAPIRVAIGQPHLGFRIYKEYYTYVGTKTISSDFLRIIIVLLIALLIFTGFTAEGSKRGLIYEFMPNSSLDKYIFPKRGSVTLSEKKMFDISLGIARGIDYLHQSCDMQILHFDTKPHNILLNEKFVPKISDFGLAKLYPTNNGIVALTVARGTMAYITPELFYKNIEGMSYKADVYSFKMLLMDMIGRKKNLSELVEDASQIYFPSWVYK</sequence>
<keyword evidence="3" id="KW-0723">Serine/threonine-protein kinase</keyword>
<dbReference type="OrthoDB" id="1937343at2759"/>
<proteinExistence type="predicted"/>
<reference evidence="17" key="1">
    <citation type="journal article" date="2020" name="bioRxiv">
        <title>Hybrid origin of Populus tomentosa Carr. identified through genome sequencing and phylogenomic analysis.</title>
        <authorList>
            <person name="An X."/>
            <person name="Gao K."/>
            <person name="Chen Z."/>
            <person name="Li J."/>
            <person name="Yang X."/>
            <person name="Yang X."/>
            <person name="Zhou J."/>
            <person name="Guo T."/>
            <person name="Zhao T."/>
            <person name="Huang S."/>
            <person name="Miao D."/>
            <person name="Khan W.U."/>
            <person name="Rao P."/>
            <person name="Ye M."/>
            <person name="Lei B."/>
            <person name="Liao W."/>
            <person name="Wang J."/>
            <person name="Ji L."/>
            <person name="Li Y."/>
            <person name="Guo B."/>
            <person name="Mustafa N.S."/>
            <person name="Li S."/>
            <person name="Yun Q."/>
            <person name="Keller S.R."/>
            <person name="Mao J."/>
            <person name="Zhang R."/>
            <person name="Strauss S.H."/>
        </authorList>
    </citation>
    <scope>NUCLEOTIDE SEQUENCE</scope>
    <source>
        <strain evidence="17">GM15</strain>
        <tissue evidence="17">Leaf</tissue>
    </source>
</reference>
<keyword evidence="9" id="KW-0067">ATP-binding</keyword>
<dbReference type="Pfam" id="PF00069">
    <property type="entry name" value="Pkinase"/>
    <property type="match status" value="1"/>
</dbReference>
<keyword evidence="6" id="KW-0732">Signal</keyword>
<keyword evidence="12" id="KW-0325">Glycoprotein</keyword>
<gene>
    <name evidence="17" type="ORF">POTOM_013071</name>
</gene>
<evidence type="ECO:0000256" key="14">
    <source>
        <dbReference type="ARBA" id="ARBA00048679"/>
    </source>
</evidence>
<dbReference type="GO" id="GO:0016020">
    <property type="term" value="C:membrane"/>
    <property type="evidence" value="ECO:0007669"/>
    <property type="project" value="UniProtKB-SubCell"/>
</dbReference>
<keyword evidence="7" id="KW-0547">Nucleotide-binding</keyword>
<dbReference type="PANTHER" id="PTHR27009">
    <property type="entry name" value="RUST RESISTANCE KINASE LR10-RELATED"/>
    <property type="match status" value="1"/>
</dbReference>
<dbReference type="PROSITE" id="PS50011">
    <property type="entry name" value="PROTEIN_KINASE_DOM"/>
    <property type="match status" value="1"/>
</dbReference>
<accession>A0A8X8D774</accession>
<evidence type="ECO:0000256" key="10">
    <source>
        <dbReference type="ARBA" id="ARBA00022989"/>
    </source>
</evidence>
<keyword evidence="11 15" id="KW-0472">Membrane</keyword>
<organism evidence="17 18">
    <name type="scientific">Populus tomentosa</name>
    <name type="common">Chinese white poplar</name>
    <dbReference type="NCBI Taxonomy" id="118781"/>
    <lineage>
        <taxon>Eukaryota</taxon>
        <taxon>Viridiplantae</taxon>
        <taxon>Streptophyta</taxon>
        <taxon>Embryophyta</taxon>
        <taxon>Tracheophyta</taxon>
        <taxon>Spermatophyta</taxon>
        <taxon>Magnoliopsida</taxon>
        <taxon>eudicotyledons</taxon>
        <taxon>Gunneridae</taxon>
        <taxon>Pentapetalae</taxon>
        <taxon>rosids</taxon>
        <taxon>fabids</taxon>
        <taxon>Malpighiales</taxon>
        <taxon>Salicaceae</taxon>
        <taxon>Saliceae</taxon>
        <taxon>Populus</taxon>
    </lineage>
</organism>
<comment type="subcellular location">
    <subcellularLocation>
        <location evidence="1">Membrane</location>
        <topology evidence="1">Single-pass type I membrane protein</topology>
    </subcellularLocation>
</comment>
<evidence type="ECO:0000256" key="8">
    <source>
        <dbReference type="ARBA" id="ARBA00022777"/>
    </source>
</evidence>
<keyword evidence="10 15" id="KW-1133">Transmembrane helix</keyword>
<dbReference type="Proteomes" id="UP000886885">
    <property type="component" value="Chromosome 3D"/>
</dbReference>
<name>A0A8X8D774_POPTO</name>
<dbReference type="GO" id="GO:0005524">
    <property type="term" value="F:ATP binding"/>
    <property type="evidence" value="ECO:0007669"/>
    <property type="project" value="UniProtKB-KW"/>
</dbReference>